<evidence type="ECO:0000259" key="1">
    <source>
        <dbReference type="PROSITE" id="PS51671"/>
    </source>
</evidence>
<reference evidence="3" key="1">
    <citation type="journal article" date="2013" name="Mol. Plant Microbe Interact.">
        <title>Global aspects of pacC regulation of pathogenicity genes in Colletotrichum gloeosporioides as revealed by transcriptome analysis.</title>
        <authorList>
            <person name="Alkan N."/>
            <person name="Meng X."/>
            <person name="Friedlander G."/>
            <person name="Reuveni E."/>
            <person name="Sukno S."/>
            <person name="Sherman A."/>
            <person name="Thon M."/>
            <person name="Fluhr R."/>
            <person name="Prusky D."/>
        </authorList>
    </citation>
    <scope>NUCLEOTIDE SEQUENCE [LARGE SCALE GENOMIC DNA]</scope>
    <source>
        <strain evidence="3">Cg-14</strain>
    </source>
</reference>
<dbReference type="SUPFAM" id="SSF55021">
    <property type="entry name" value="ACT-like"/>
    <property type="match status" value="1"/>
</dbReference>
<protein>
    <submittedName>
        <fullName evidence="2">Phosphoglycerate dehydrogenase</fullName>
    </submittedName>
</protein>
<proteinExistence type="predicted"/>
<dbReference type="HOGENOM" id="CLU_2249922_0_0_1"/>
<evidence type="ECO:0000313" key="3">
    <source>
        <dbReference type="Proteomes" id="UP000015530"/>
    </source>
</evidence>
<dbReference type="PROSITE" id="PS51671">
    <property type="entry name" value="ACT"/>
    <property type="match status" value="1"/>
</dbReference>
<sequence length="104" mass="11158">MCRGQSIYISKLDRFSATFQPQGTMLVLHNYDEPGKIGGVGTVLGRHGINITFMQVASLDGEERRAEGGNEALMILGVKGEIGGGVVEDLQRAEGILNVSLVRL</sequence>
<dbReference type="InterPro" id="IPR002912">
    <property type="entry name" value="ACT_dom"/>
</dbReference>
<name>T0K5J2_COLGC</name>
<dbReference type="EMBL" id="AMYD01003069">
    <property type="protein sequence ID" value="EQB47179.1"/>
    <property type="molecule type" value="Genomic_DNA"/>
</dbReference>
<dbReference type="CDD" id="cd04902">
    <property type="entry name" value="ACT_3PGDH-xct"/>
    <property type="match status" value="1"/>
</dbReference>
<gene>
    <name evidence="2" type="ORF">CGLO_13703</name>
</gene>
<dbReference type="Pfam" id="PF01842">
    <property type="entry name" value="ACT"/>
    <property type="match status" value="1"/>
</dbReference>
<dbReference type="OrthoDB" id="298012at2759"/>
<dbReference type="Gene3D" id="3.30.70.260">
    <property type="match status" value="1"/>
</dbReference>
<feature type="domain" description="ACT" evidence="1">
    <location>
        <begin position="25"/>
        <end position="104"/>
    </location>
</feature>
<comment type="caution">
    <text evidence="2">The sequence shown here is derived from an EMBL/GenBank/DDBJ whole genome shotgun (WGS) entry which is preliminary data.</text>
</comment>
<dbReference type="GO" id="GO:0006520">
    <property type="term" value="P:amino acid metabolic process"/>
    <property type="evidence" value="ECO:0007669"/>
    <property type="project" value="UniProtKB-ARBA"/>
</dbReference>
<evidence type="ECO:0000313" key="2">
    <source>
        <dbReference type="EMBL" id="EQB47179.1"/>
    </source>
</evidence>
<dbReference type="InterPro" id="IPR045865">
    <property type="entry name" value="ACT-like_dom_sf"/>
</dbReference>
<dbReference type="Proteomes" id="UP000015530">
    <property type="component" value="Unassembled WGS sequence"/>
</dbReference>
<organism evidence="2 3">
    <name type="scientific">Colletotrichum gloeosporioides (strain Cg-14)</name>
    <name type="common">Anthracnose fungus</name>
    <name type="synonym">Glomerella cingulata</name>
    <dbReference type="NCBI Taxonomy" id="1237896"/>
    <lineage>
        <taxon>Eukaryota</taxon>
        <taxon>Fungi</taxon>
        <taxon>Dikarya</taxon>
        <taxon>Ascomycota</taxon>
        <taxon>Pezizomycotina</taxon>
        <taxon>Sordariomycetes</taxon>
        <taxon>Hypocreomycetidae</taxon>
        <taxon>Glomerellales</taxon>
        <taxon>Glomerellaceae</taxon>
        <taxon>Colletotrichum</taxon>
        <taxon>Colletotrichum gloeosporioides species complex</taxon>
    </lineage>
</organism>
<dbReference type="AlphaFoldDB" id="T0K5J2"/>
<accession>T0K5J2</accession>
<dbReference type="GO" id="GO:0046394">
    <property type="term" value="P:carboxylic acid biosynthetic process"/>
    <property type="evidence" value="ECO:0007669"/>
    <property type="project" value="UniProtKB-ARBA"/>
</dbReference>
<dbReference type="eggNOG" id="KOG0068">
    <property type="taxonomic scope" value="Eukaryota"/>
</dbReference>